<comment type="caution">
    <text evidence="1">The sequence shown here is derived from an EMBL/GenBank/DDBJ whole genome shotgun (WGS) entry which is preliminary data.</text>
</comment>
<dbReference type="AlphaFoldDB" id="A0AAQ4DHZ8"/>
<feature type="non-terminal residue" evidence="1">
    <location>
        <position position="1"/>
    </location>
</feature>
<keyword evidence="2" id="KW-1185">Reference proteome</keyword>
<name>A0AAQ4DHZ8_AMBAM</name>
<dbReference type="Proteomes" id="UP001321473">
    <property type="component" value="Unassembled WGS sequence"/>
</dbReference>
<dbReference type="EMBL" id="JARKHS020030485">
    <property type="protein sequence ID" value="KAK8762088.1"/>
    <property type="molecule type" value="Genomic_DNA"/>
</dbReference>
<reference evidence="1 2" key="1">
    <citation type="journal article" date="2023" name="Arcadia Sci">
        <title>De novo assembly of a long-read Amblyomma americanum tick genome.</title>
        <authorList>
            <person name="Chou S."/>
            <person name="Poskanzer K.E."/>
            <person name="Rollins M."/>
            <person name="Thuy-Boun P.S."/>
        </authorList>
    </citation>
    <scope>NUCLEOTIDE SEQUENCE [LARGE SCALE GENOMIC DNA]</scope>
    <source>
        <strain evidence="1">F_SG_1</strain>
        <tissue evidence="1">Salivary glands</tissue>
    </source>
</reference>
<gene>
    <name evidence="1" type="ORF">V5799_026645</name>
</gene>
<proteinExistence type="predicted"/>
<sequence>VCKPTHRGRRQLHLPSKPCCHFAAPCNGVLLSSGLDGCGYGATPYRQSPVLCLKSVSRALLSGCSRTGPDRALGLAVVGFWSFLPTALRTS</sequence>
<evidence type="ECO:0000313" key="1">
    <source>
        <dbReference type="EMBL" id="KAK8762088.1"/>
    </source>
</evidence>
<evidence type="ECO:0000313" key="2">
    <source>
        <dbReference type="Proteomes" id="UP001321473"/>
    </source>
</evidence>
<organism evidence="1 2">
    <name type="scientific">Amblyomma americanum</name>
    <name type="common">Lone star tick</name>
    <dbReference type="NCBI Taxonomy" id="6943"/>
    <lineage>
        <taxon>Eukaryota</taxon>
        <taxon>Metazoa</taxon>
        <taxon>Ecdysozoa</taxon>
        <taxon>Arthropoda</taxon>
        <taxon>Chelicerata</taxon>
        <taxon>Arachnida</taxon>
        <taxon>Acari</taxon>
        <taxon>Parasitiformes</taxon>
        <taxon>Ixodida</taxon>
        <taxon>Ixodoidea</taxon>
        <taxon>Ixodidae</taxon>
        <taxon>Amblyomminae</taxon>
        <taxon>Amblyomma</taxon>
    </lineage>
</organism>
<accession>A0AAQ4DHZ8</accession>
<protein>
    <submittedName>
        <fullName evidence="1">Uncharacterized protein</fullName>
    </submittedName>
</protein>